<dbReference type="InterPro" id="IPR001932">
    <property type="entry name" value="PPM-type_phosphatase-like_dom"/>
</dbReference>
<comment type="caution">
    <text evidence="10">The sequence shown here is derived from an EMBL/GenBank/DDBJ whole genome shotgun (WGS) entry which is preliminary data.</text>
</comment>
<dbReference type="PANTHER" id="PTHR13832">
    <property type="entry name" value="PROTEIN PHOSPHATASE 2C"/>
    <property type="match status" value="1"/>
</dbReference>
<proteinExistence type="inferred from homology"/>
<evidence type="ECO:0000313" key="11">
    <source>
        <dbReference type="Proteomes" id="UP001141552"/>
    </source>
</evidence>
<keyword evidence="5" id="KW-0378">Hydrolase</keyword>
<dbReference type="GO" id="GO:0046872">
    <property type="term" value="F:metal ion binding"/>
    <property type="evidence" value="ECO:0007669"/>
    <property type="project" value="UniProtKB-KW"/>
</dbReference>
<organism evidence="10 11">
    <name type="scientific">Turnera subulata</name>
    <dbReference type="NCBI Taxonomy" id="218843"/>
    <lineage>
        <taxon>Eukaryota</taxon>
        <taxon>Viridiplantae</taxon>
        <taxon>Streptophyta</taxon>
        <taxon>Embryophyta</taxon>
        <taxon>Tracheophyta</taxon>
        <taxon>Spermatophyta</taxon>
        <taxon>Magnoliopsida</taxon>
        <taxon>eudicotyledons</taxon>
        <taxon>Gunneridae</taxon>
        <taxon>Pentapetalae</taxon>
        <taxon>rosids</taxon>
        <taxon>fabids</taxon>
        <taxon>Malpighiales</taxon>
        <taxon>Passifloraceae</taxon>
        <taxon>Turnera</taxon>
    </lineage>
</organism>
<reference evidence="10" key="1">
    <citation type="submission" date="2022-02" db="EMBL/GenBank/DDBJ databases">
        <authorList>
            <person name="Henning P.M."/>
            <person name="McCubbin A.G."/>
            <person name="Shore J.S."/>
        </authorList>
    </citation>
    <scope>NUCLEOTIDE SEQUENCE</scope>
    <source>
        <strain evidence="10">F60SS</strain>
        <tissue evidence="10">Leaves</tissue>
    </source>
</reference>
<sequence length="423" mass="46571">SEHTTLYTEELSVSVGYHCNVTSPGTLTVTPDGFTFSGDTTIQSSGMKMSSSFSCLSGAALGANATLANTNTCNDLIGEEILPSLILQHRLEGWHLLLHFHAWTLHHHPHSSLTTLGGSTPIDIDFVETERNIWKSASAPLRTESSSFLNAMDVQMAGGAAGEDRVQAVCSEGNGWLFCRIYDGFNGRDAADFLEGTLHDNICFYLHMLELRTKKLHDSYKTVSEVDNIDRNMLLANGTRSSPLDEESKYKSSPSDIVDCLLRALRQANDFIRAILLLATKDIQEETVLKAFQLTETHNVDDEAELRNFFADLPDDPSPTINGRGKGKLMLSRAFGVGCLKKSNLNDALMGNLQVQNLCSPPYIYSDPFSTCHSVSENDQLLVLPVHRFILQNPSGDPAKHLIEQLVHRTADSAGDFHSFLLL</sequence>
<evidence type="ECO:0000256" key="7">
    <source>
        <dbReference type="ARBA" id="ARBA00022912"/>
    </source>
</evidence>
<keyword evidence="8" id="KW-0464">Manganese</keyword>
<evidence type="ECO:0000256" key="4">
    <source>
        <dbReference type="ARBA" id="ARBA00022723"/>
    </source>
</evidence>
<dbReference type="Pfam" id="PF00481">
    <property type="entry name" value="PP2C"/>
    <property type="match status" value="1"/>
</dbReference>
<dbReference type="Gene3D" id="3.60.40.10">
    <property type="entry name" value="PPM-type phosphatase domain"/>
    <property type="match status" value="2"/>
</dbReference>
<keyword evidence="6" id="KW-0460">Magnesium</keyword>
<dbReference type="PROSITE" id="PS51746">
    <property type="entry name" value="PPM_2"/>
    <property type="match status" value="1"/>
</dbReference>
<comment type="cofactor">
    <cofactor evidence="1">
        <name>Mn(2+)</name>
        <dbReference type="ChEBI" id="CHEBI:29035"/>
    </cofactor>
</comment>
<evidence type="ECO:0000313" key="10">
    <source>
        <dbReference type="EMBL" id="KAJ4845715.1"/>
    </source>
</evidence>
<comment type="similarity">
    <text evidence="2">Belongs to the PP2C family.</text>
</comment>
<dbReference type="PANTHER" id="PTHR13832:SF803">
    <property type="entry name" value="PROTEIN PHOSPHATASE 1G"/>
    <property type="match status" value="1"/>
</dbReference>
<dbReference type="InterPro" id="IPR015655">
    <property type="entry name" value="PP2C"/>
</dbReference>
<feature type="domain" description="PPM-type phosphatase" evidence="9">
    <location>
        <begin position="148"/>
        <end position="423"/>
    </location>
</feature>
<name>A0A9Q0JM47_9ROSI</name>
<evidence type="ECO:0000256" key="3">
    <source>
        <dbReference type="ARBA" id="ARBA00013081"/>
    </source>
</evidence>
<dbReference type="Proteomes" id="UP001141552">
    <property type="component" value="Unassembled WGS sequence"/>
</dbReference>
<dbReference type="GO" id="GO:0004722">
    <property type="term" value="F:protein serine/threonine phosphatase activity"/>
    <property type="evidence" value="ECO:0007669"/>
    <property type="project" value="UniProtKB-EC"/>
</dbReference>
<dbReference type="OrthoDB" id="420076at2759"/>
<dbReference type="EMBL" id="JAKUCV010001598">
    <property type="protein sequence ID" value="KAJ4845715.1"/>
    <property type="molecule type" value="Genomic_DNA"/>
</dbReference>
<keyword evidence="4" id="KW-0479">Metal-binding</keyword>
<keyword evidence="11" id="KW-1185">Reference proteome</keyword>
<evidence type="ECO:0000256" key="8">
    <source>
        <dbReference type="ARBA" id="ARBA00023211"/>
    </source>
</evidence>
<protein>
    <recommendedName>
        <fullName evidence="3">protein-serine/threonine phosphatase</fullName>
        <ecNumber evidence="3">3.1.3.16</ecNumber>
    </recommendedName>
</protein>
<feature type="non-terminal residue" evidence="10">
    <location>
        <position position="423"/>
    </location>
</feature>
<dbReference type="SUPFAM" id="SSF81606">
    <property type="entry name" value="PP2C-like"/>
    <property type="match status" value="1"/>
</dbReference>
<dbReference type="EC" id="3.1.3.16" evidence="3"/>
<dbReference type="SMART" id="SM00332">
    <property type="entry name" value="PP2Cc"/>
    <property type="match status" value="1"/>
</dbReference>
<evidence type="ECO:0000256" key="5">
    <source>
        <dbReference type="ARBA" id="ARBA00022801"/>
    </source>
</evidence>
<evidence type="ECO:0000256" key="1">
    <source>
        <dbReference type="ARBA" id="ARBA00001936"/>
    </source>
</evidence>
<evidence type="ECO:0000256" key="6">
    <source>
        <dbReference type="ARBA" id="ARBA00022842"/>
    </source>
</evidence>
<accession>A0A9Q0JM47</accession>
<keyword evidence="7" id="KW-0904">Protein phosphatase</keyword>
<gene>
    <name evidence="10" type="ORF">Tsubulata_014586</name>
</gene>
<reference evidence="10" key="2">
    <citation type="journal article" date="2023" name="Plants (Basel)">
        <title>Annotation of the Turnera subulata (Passifloraceae) Draft Genome Reveals the S-Locus Evolved after the Divergence of Turneroideae from Passifloroideae in a Stepwise Manner.</title>
        <authorList>
            <person name="Henning P.M."/>
            <person name="Roalson E.H."/>
            <person name="Mir W."/>
            <person name="McCubbin A.G."/>
            <person name="Shore J.S."/>
        </authorList>
    </citation>
    <scope>NUCLEOTIDE SEQUENCE</scope>
    <source>
        <strain evidence="10">F60SS</strain>
    </source>
</reference>
<evidence type="ECO:0000256" key="2">
    <source>
        <dbReference type="ARBA" id="ARBA00006702"/>
    </source>
</evidence>
<evidence type="ECO:0000259" key="9">
    <source>
        <dbReference type="PROSITE" id="PS51746"/>
    </source>
</evidence>
<dbReference type="AlphaFoldDB" id="A0A9Q0JM47"/>
<dbReference type="InterPro" id="IPR036457">
    <property type="entry name" value="PPM-type-like_dom_sf"/>
</dbReference>